<name>A0A5N6MJ51_9ASTR</name>
<evidence type="ECO:0000313" key="1">
    <source>
        <dbReference type="EMBL" id="KAD3640315.1"/>
    </source>
</evidence>
<organism evidence="1 2">
    <name type="scientific">Mikania micrantha</name>
    <name type="common">bitter vine</name>
    <dbReference type="NCBI Taxonomy" id="192012"/>
    <lineage>
        <taxon>Eukaryota</taxon>
        <taxon>Viridiplantae</taxon>
        <taxon>Streptophyta</taxon>
        <taxon>Embryophyta</taxon>
        <taxon>Tracheophyta</taxon>
        <taxon>Spermatophyta</taxon>
        <taxon>Magnoliopsida</taxon>
        <taxon>eudicotyledons</taxon>
        <taxon>Gunneridae</taxon>
        <taxon>Pentapetalae</taxon>
        <taxon>asterids</taxon>
        <taxon>campanulids</taxon>
        <taxon>Asterales</taxon>
        <taxon>Asteraceae</taxon>
        <taxon>Asteroideae</taxon>
        <taxon>Heliantheae alliance</taxon>
        <taxon>Eupatorieae</taxon>
        <taxon>Mikania</taxon>
    </lineage>
</organism>
<sequence>MIRDMYASTKKSVRALMGDTDYFLVEVGLHQGEDQGSMHLRQNKEKKIEMIRSREEKRRVGSCSKRIEPHSGRGEVKGRLRLTCDEQISQDLLVLHLSEDIIGDIISWRRRIKARDY</sequence>
<dbReference type="Proteomes" id="UP000326396">
    <property type="component" value="Linkage Group LG5"/>
</dbReference>
<dbReference type="AlphaFoldDB" id="A0A5N6MJ51"/>
<evidence type="ECO:0000313" key="2">
    <source>
        <dbReference type="Proteomes" id="UP000326396"/>
    </source>
</evidence>
<accession>A0A5N6MJ51</accession>
<proteinExistence type="predicted"/>
<dbReference type="EMBL" id="SZYD01000015">
    <property type="protein sequence ID" value="KAD3640315.1"/>
    <property type="molecule type" value="Genomic_DNA"/>
</dbReference>
<gene>
    <name evidence="1" type="ORF">E3N88_29538</name>
</gene>
<protein>
    <submittedName>
        <fullName evidence="1">Uncharacterized protein</fullName>
    </submittedName>
</protein>
<comment type="caution">
    <text evidence="1">The sequence shown here is derived from an EMBL/GenBank/DDBJ whole genome shotgun (WGS) entry which is preliminary data.</text>
</comment>
<reference evidence="1 2" key="1">
    <citation type="submission" date="2019-05" db="EMBL/GenBank/DDBJ databases">
        <title>Mikania micrantha, genome provides insights into the molecular mechanism of rapid growth.</title>
        <authorList>
            <person name="Liu B."/>
        </authorList>
    </citation>
    <scope>NUCLEOTIDE SEQUENCE [LARGE SCALE GENOMIC DNA]</scope>
    <source>
        <strain evidence="1">NLD-2019</strain>
        <tissue evidence="1">Leaf</tissue>
    </source>
</reference>
<keyword evidence="2" id="KW-1185">Reference proteome</keyword>